<reference evidence="5 6" key="1">
    <citation type="journal article" date="2024" name="Int. J. Syst. Evol. Microbiol.">
        <title>Clostridium omnivorum sp. nov., isolated from anoxic soil under the treatment of reductive soil disinfestation.</title>
        <authorList>
            <person name="Ueki A."/>
            <person name="Tonouchi A."/>
            <person name="Kaku N."/>
            <person name="Honma S."/>
            <person name="Ueki K."/>
        </authorList>
    </citation>
    <scope>NUCLEOTIDE SEQUENCE [LARGE SCALE GENOMIC DNA]</scope>
    <source>
        <strain evidence="5 6">E14</strain>
    </source>
</reference>
<evidence type="ECO:0000313" key="6">
    <source>
        <dbReference type="Proteomes" id="UP001208567"/>
    </source>
</evidence>
<dbReference type="Pfam" id="PF03965">
    <property type="entry name" value="Penicillinase_R"/>
    <property type="match status" value="1"/>
</dbReference>
<evidence type="ECO:0000256" key="2">
    <source>
        <dbReference type="ARBA" id="ARBA00023015"/>
    </source>
</evidence>
<comment type="caution">
    <text evidence="5">The sequence shown here is derived from an EMBL/GenBank/DDBJ whole genome shotgun (WGS) entry which is preliminary data.</text>
</comment>
<dbReference type="Proteomes" id="UP001208567">
    <property type="component" value="Unassembled WGS sequence"/>
</dbReference>
<dbReference type="Gene3D" id="1.10.4040.10">
    <property type="entry name" value="Penicillinase repressor domain"/>
    <property type="match status" value="1"/>
</dbReference>
<dbReference type="InterPro" id="IPR036390">
    <property type="entry name" value="WH_DNA-bd_sf"/>
</dbReference>
<keyword evidence="2" id="KW-0805">Transcription regulation</keyword>
<gene>
    <name evidence="5" type="ORF">bsdE14_27230</name>
</gene>
<evidence type="ECO:0000256" key="1">
    <source>
        <dbReference type="ARBA" id="ARBA00011046"/>
    </source>
</evidence>
<sequence>MKEIPAISDAEWEVMKVVWGKYPITAGEIISVMENQKDWKPKTIKTLIGRLVKKDVLGYEEKQRVYCYYPLISQEDCIQKENKSFIKRVYNGAVKSMLVNFINDSELTEEDVRELQKLLQEREEN</sequence>
<keyword evidence="4" id="KW-0804">Transcription</keyword>
<proteinExistence type="inferred from homology"/>
<keyword evidence="3" id="KW-0238">DNA-binding</keyword>
<organism evidence="5 6">
    <name type="scientific">Clostridium omnivorum</name>
    <dbReference type="NCBI Taxonomy" id="1604902"/>
    <lineage>
        <taxon>Bacteria</taxon>
        <taxon>Bacillati</taxon>
        <taxon>Bacillota</taxon>
        <taxon>Clostridia</taxon>
        <taxon>Eubacteriales</taxon>
        <taxon>Clostridiaceae</taxon>
        <taxon>Clostridium</taxon>
    </lineage>
</organism>
<name>A0ABQ5N7U9_9CLOT</name>
<protein>
    <submittedName>
        <fullName evidence="5">Beta-lactamase repressor</fullName>
    </submittedName>
</protein>
<dbReference type="SUPFAM" id="SSF46785">
    <property type="entry name" value="Winged helix' DNA-binding domain"/>
    <property type="match status" value="1"/>
</dbReference>
<dbReference type="InterPro" id="IPR036388">
    <property type="entry name" value="WH-like_DNA-bd_sf"/>
</dbReference>
<accession>A0ABQ5N7U9</accession>
<dbReference type="InterPro" id="IPR000519">
    <property type="entry name" value="P_trefoil_dom"/>
</dbReference>
<keyword evidence="6" id="KW-1185">Reference proteome</keyword>
<dbReference type="CDD" id="cd00111">
    <property type="entry name" value="Trefoil"/>
    <property type="match status" value="1"/>
</dbReference>
<evidence type="ECO:0000256" key="3">
    <source>
        <dbReference type="ARBA" id="ARBA00023125"/>
    </source>
</evidence>
<comment type="similarity">
    <text evidence="1">Belongs to the BlaI transcriptional regulatory family.</text>
</comment>
<dbReference type="Gene3D" id="1.10.10.10">
    <property type="entry name" value="Winged helix-like DNA-binding domain superfamily/Winged helix DNA-binding domain"/>
    <property type="match status" value="1"/>
</dbReference>
<evidence type="ECO:0000313" key="5">
    <source>
        <dbReference type="EMBL" id="GLC31313.1"/>
    </source>
</evidence>
<dbReference type="PIRSF" id="PIRSF019455">
    <property type="entry name" value="CopR_AtkY"/>
    <property type="match status" value="1"/>
</dbReference>
<dbReference type="InterPro" id="IPR005650">
    <property type="entry name" value="BlaI_family"/>
</dbReference>
<dbReference type="EMBL" id="BRXR01000001">
    <property type="protein sequence ID" value="GLC31313.1"/>
    <property type="molecule type" value="Genomic_DNA"/>
</dbReference>
<dbReference type="RefSeq" id="WP_264850594.1">
    <property type="nucleotide sequence ID" value="NZ_BRXR01000001.1"/>
</dbReference>
<evidence type="ECO:0000256" key="4">
    <source>
        <dbReference type="ARBA" id="ARBA00023163"/>
    </source>
</evidence>